<evidence type="ECO:0000313" key="2">
    <source>
        <dbReference type="Proteomes" id="UP001235303"/>
    </source>
</evidence>
<dbReference type="RefSeq" id="WP_283754055.1">
    <property type="nucleotide sequence ID" value="NZ_JAQOSP010000086.1"/>
</dbReference>
<dbReference type="EMBL" id="JAQOSP010000086">
    <property type="protein sequence ID" value="MDJ1170297.1"/>
    <property type="molecule type" value="Genomic_DNA"/>
</dbReference>
<name>A0ABT7ATQ9_9CYAN</name>
<gene>
    <name evidence="1" type="ORF">PMG71_12730</name>
</gene>
<evidence type="ECO:0000313" key="1">
    <source>
        <dbReference type="EMBL" id="MDJ1170297.1"/>
    </source>
</evidence>
<reference evidence="1 2" key="1">
    <citation type="submission" date="2023-01" db="EMBL/GenBank/DDBJ databases">
        <title>Novel diversity within Roseofilum (Cyanobacteria; Desertifilaceae) from marine benthic mats with descriptions of four novel species.</title>
        <authorList>
            <person name="Wang Y."/>
            <person name="Berthold D.E."/>
            <person name="Hu J."/>
            <person name="Lefler F.W."/>
            <person name="Laughinghouse H.D. IV."/>
        </authorList>
    </citation>
    <scope>NUCLEOTIDE SEQUENCE [LARGE SCALE GENOMIC DNA]</scope>
    <source>
        <strain evidence="1 2">BLCC-M154</strain>
    </source>
</reference>
<proteinExistence type="predicted"/>
<evidence type="ECO:0008006" key="3">
    <source>
        <dbReference type="Google" id="ProtNLM"/>
    </source>
</evidence>
<dbReference type="Proteomes" id="UP001235303">
    <property type="component" value="Unassembled WGS sequence"/>
</dbReference>
<accession>A0ABT7ATQ9</accession>
<comment type="caution">
    <text evidence="1">The sequence shown here is derived from an EMBL/GenBank/DDBJ whole genome shotgun (WGS) entry which is preliminary data.</text>
</comment>
<dbReference type="SUPFAM" id="SSF53335">
    <property type="entry name" value="S-adenosyl-L-methionine-dependent methyltransferases"/>
    <property type="match status" value="1"/>
</dbReference>
<organism evidence="1 2">
    <name type="scientific">Roseofilum acuticapitatum BLCC-M154</name>
    <dbReference type="NCBI Taxonomy" id="3022444"/>
    <lineage>
        <taxon>Bacteria</taxon>
        <taxon>Bacillati</taxon>
        <taxon>Cyanobacteriota</taxon>
        <taxon>Cyanophyceae</taxon>
        <taxon>Desertifilales</taxon>
        <taxon>Desertifilaceae</taxon>
        <taxon>Roseofilum</taxon>
        <taxon>Roseofilum acuticapitatum</taxon>
    </lineage>
</organism>
<dbReference type="InterPro" id="IPR029063">
    <property type="entry name" value="SAM-dependent_MTases_sf"/>
</dbReference>
<protein>
    <recommendedName>
        <fullName evidence="3">DNA methylase N-4/N-6 domain-containing protein</fullName>
    </recommendedName>
</protein>
<sequence>MNLTSKTQDTVTKLITDSQAFPLGGNSSNNSSYKQGEKTSVLKQFQNSVDSNSFYEVAELVSLEITDPQEIARCAELASQRQPGGAFYRAKLWAQASKIFDHQKEIDKSQKLKFSQLCTQIGINSVKARGLVTQGQALLELEAEGIDTGKLRQAAPKLFQYAQRQKGRMKEYFTEALDLLDKNPASTYTQIHRNWCKKNGSVKANLDIIKPSDWWAFSHPKWKKEEDFSGSIPGEVYANALYYFAPHKGVAVDAMAGSGMLKRVYDDRDRWQKDSNFKLKIHLFDLYPRRHFIQQHDARNRLPIKADWIFIDPSYYGQSSHLFDDLLASAESYQDYLVVMQEIITSLTESLNENGRLCVFLPKWSGFKPEDPNHDVPSDVYSIAVGGGLSWLDTAYVSRGRQQEPGSAYKNNMAKRDRRMRSDTCVLNVFEKRGN</sequence>
<keyword evidence="2" id="KW-1185">Reference proteome</keyword>